<dbReference type="Gene3D" id="1.25.40.10">
    <property type="entry name" value="Tetratricopeptide repeat domain"/>
    <property type="match status" value="1"/>
</dbReference>
<dbReference type="AlphaFoldDB" id="A0A6B3BZU8"/>
<comment type="caution">
    <text evidence="1">The sequence shown here is derived from an EMBL/GenBank/DDBJ whole genome shotgun (WGS) entry which is preliminary data.</text>
</comment>
<protein>
    <recommendedName>
        <fullName evidence="2">Tetratricopeptide repeat protein</fullName>
    </recommendedName>
</protein>
<evidence type="ECO:0008006" key="2">
    <source>
        <dbReference type="Google" id="ProtNLM"/>
    </source>
</evidence>
<evidence type="ECO:0000313" key="1">
    <source>
        <dbReference type="EMBL" id="NEC89660.1"/>
    </source>
</evidence>
<dbReference type="EMBL" id="JAAGLU010000025">
    <property type="protein sequence ID" value="NEC89660.1"/>
    <property type="molecule type" value="Genomic_DNA"/>
</dbReference>
<name>A0A6B3BZU8_9ACTN</name>
<accession>A0A6B3BZU8</accession>
<organism evidence="1">
    <name type="scientific">Streptomyces sp. SID12501</name>
    <dbReference type="NCBI Taxonomy" id="2706042"/>
    <lineage>
        <taxon>Bacteria</taxon>
        <taxon>Bacillati</taxon>
        <taxon>Actinomycetota</taxon>
        <taxon>Actinomycetes</taxon>
        <taxon>Kitasatosporales</taxon>
        <taxon>Streptomycetaceae</taxon>
        <taxon>Streptomyces</taxon>
    </lineage>
</organism>
<gene>
    <name evidence="1" type="ORF">G3I71_28460</name>
</gene>
<dbReference type="RefSeq" id="WP_164318774.1">
    <property type="nucleotide sequence ID" value="NZ_JAAGLU010000025.1"/>
</dbReference>
<sequence length="424" mass="47019">MDRQLQPNHTLRRLMAEYGFTREGLAEAVNNAAERESGGPGNCGARLVGYWLSGKTTWPRTGTRGLLEAVFRRPVEELGFRPPVTGRVRVTVRESVSVPSQDPPVLRRKFVIGLGSLVALPVLPESGRLGVKDIEHIHATETQLLRLDDQYGSEQLAGVSAHYIGHIERTMRQCSYGGRIQTELHRTLGNMCAVAGWFCYDSARHEGARRWWDTGLRYALLARDPLLQARVWSYMSRQAVDLGHGSEAVAIARAALDATRGRREAYLSALLHTRVALGLAAVGEATRSFQSLHRAEQEIDRTEADAQPWLSFVGPAEVLAQGALCQDQLGAYDLAVELRRQASDLRGTAFRRNRFSDRVHLAECLLAGGEHDEAISVGHQALSLLPEVRTPRWNTHLSVFGHNVLQMRVPGATEFADHYREATA</sequence>
<reference evidence="1" key="1">
    <citation type="submission" date="2020-01" db="EMBL/GenBank/DDBJ databases">
        <title>Insect and environment-associated Actinomycetes.</title>
        <authorList>
            <person name="Currrie C."/>
            <person name="Chevrette M."/>
            <person name="Carlson C."/>
            <person name="Stubbendieck R."/>
            <person name="Wendt-Pienkowski E."/>
        </authorList>
    </citation>
    <scope>NUCLEOTIDE SEQUENCE</scope>
    <source>
        <strain evidence="1">SID12501</strain>
    </source>
</reference>
<dbReference type="InterPro" id="IPR011990">
    <property type="entry name" value="TPR-like_helical_dom_sf"/>
</dbReference>
<dbReference type="SUPFAM" id="SSF48452">
    <property type="entry name" value="TPR-like"/>
    <property type="match status" value="1"/>
</dbReference>
<proteinExistence type="predicted"/>